<dbReference type="GO" id="GO:0005694">
    <property type="term" value="C:chromosome"/>
    <property type="evidence" value="ECO:0007669"/>
    <property type="project" value="TreeGrafter"/>
</dbReference>
<dbReference type="AlphaFoldDB" id="A0A9D1LXG7"/>
<dbReference type="NCBIfam" id="TIGR00180">
    <property type="entry name" value="parB_part"/>
    <property type="match status" value="1"/>
</dbReference>
<dbReference type="GO" id="GO:0009295">
    <property type="term" value="C:nucleoid"/>
    <property type="evidence" value="ECO:0007669"/>
    <property type="project" value="UniProtKB-SubCell"/>
</dbReference>
<keyword evidence="4" id="KW-0238">DNA-binding</keyword>
<dbReference type="CDD" id="cd16393">
    <property type="entry name" value="SPO0J_N"/>
    <property type="match status" value="1"/>
</dbReference>
<reference evidence="6" key="1">
    <citation type="submission" date="2020-10" db="EMBL/GenBank/DDBJ databases">
        <authorList>
            <person name="Gilroy R."/>
        </authorList>
    </citation>
    <scope>NUCLEOTIDE SEQUENCE</scope>
    <source>
        <strain evidence="6">ChiGjej1B1-1684</strain>
    </source>
</reference>
<dbReference type="InterPro" id="IPR050336">
    <property type="entry name" value="Chromosome_partition/occlusion"/>
</dbReference>
<evidence type="ECO:0000256" key="1">
    <source>
        <dbReference type="ARBA" id="ARBA00004453"/>
    </source>
</evidence>
<dbReference type="PANTHER" id="PTHR33375">
    <property type="entry name" value="CHROMOSOME-PARTITIONING PROTEIN PARB-RELATED"/>
    <property type="match status" value="1"/>
</dbReference>
<dbReference type="Proteomes" id="UP000824118">
    <property type="component" value="Unassembled WGS sequence"/>
</dbReference>
<dbReference type="PANTHER" id="PTHR33375:SF1">
    <property type="entry name" value="CHROMOSOME-PARTITIONING PROTEIN PARB-RELATED"/>
    <property type="match status" value="1"/>
</dbReference>
<evidence type="ECO:0000256" key="3">
    <source>
        <dbReference type="ARBA" id="ARBA00022829"/>
    </source>
</evidence>
<sequence length="289" mass="32044">MAKKLGGLGKGLDAIFMENESESKNSTVTLKISEIEPNRDQPRKDFDESALAELAHSISQHGVLQPLLVRPLIGGGYQIVAGERRYRACRMAGVTEVPVVIRELSDSETMELALIENLQRENLTPIEEAKGFGVLVDEYGMSQEEVSQVVGRSRSAVANSLRLLNLPKEVSDMVERGEISAGHGRTLLALGSEEEMINAAKQIYEKELSVRQTEKLVKAINAEKDKSQKEDKQERISLKPSYFSEVELALTEYLGKKVTVTGSKNNEGGVLQIEFYSQDELKELANKLH</sequence>
<reference evidence="6" key="2">
    <citation type="journal article" date="2021" name="PeerJ">
        <title>Extensive microbial diversity within the chicken gut microbiome revealed by metagenomics and culture.</title>
        <authorList>
            <person name="Gilroy R."/>
            <person name="Ravi A."/>
            <person name="Getino M."/>
            <person name="Pursley I."/>
            <person name="Horton D.L."/>
            <person name="Alikhan N.F."/>
            <person name="Baker D."/>
            <person name="Gharbi K."/>
            <person name="Hall N."/>
            <person name="Watson M."/>
            <person name="Adriaenssens E.M."/>
            <person name="Foster-Nyarko E."/>
            <person name="Jarju S."/>
            <person name="Secka A."/>
            <person name="Antonio M."/>
            <person name="Oren A."/>
            <person name="Chaudhuri R.R."/>
            <person name="La Ragione R."/>
            <person name="Hildebrand F."/>
            <person name="Pallen M.J."/>
        </authorList>
    </citation>
    <scope>NUCLEOTIDE SEQUENCE</scope>
    <source>
        <strain evidence="6">ChiGjej1B1-1684</strain>
    </source>
</reference>
<gene>
    <name evidence="6" type="ORF">IAD22_02815</name>
</gene>
<comment type="subcellular location">
    <subcellularLocation>
        <location evidence="1">Cytoplasm</location>
        <location evidence="1">Nucleoid</location>
    </subcellularLocation>
</comment>
<organism evidence="6 7">
    <name type="scientific">Candidatus Limousia pullorum</name>
    <dbReference type="NCBI Taxonomy" id="2840860"/>
    <lineage>
        <taxon>Bacteria</taxon>
        <taxon>Bacillati</taxon>
        <taxon>Bacillota</taxon>
        <taxon>Clostridia</taxon>
        <taxon>Eubacteriales</taxon>
        <taxon>Oscillospiraceae</taxon>
        <taxon>Oscillospiraceae incertae sedis</taxon>
        <taxon>Candidatus Limousia</taxon>
    </lineage>
</organism>
<dbReference type="FunFam" id="1.10.10.2830:FF:000001">
    <property type="entry name" value="Chromosome partitioning protein ParB"/>
    <property type="match status" value="1"/>
</dbReference>
<comment type="caution">
    <text evidence="6">The sequence shown here is derived from an EMBL/GenBank/DDBJ whole genome shotgun (WGS) entry which is preliminary data.</text>
</comment>
<protein>
    <submittedName>
        <fullName evidence="6">ParB/RepB/Spo0J family partition protein</fullName>
    </submittedName>
</protein>
<evidence type="ECO:0000259" key="5">
    <source>
        <dbReference type="SMART" id="SM00470"/>
    </source>
</evidence>
<dbReference type="GO" id="GO:0045881">
    <property type="term" value="P:positive regulation of sporulation resulting in formation of a cellular spore"/>
    <property type="evidence" value="ECO:0007669"/>
    <property type="project" value="TreeGrafter"/>
</dbReference>
<dbReference type="InterPro" id="IPR041468">
    <property type="entry name" value="HTH_ParB/Spo0J"/>
</dbReference>
<dbReference type="GO" id="GO:0003677">
    <property type="term" value="F:DNA binding"/>
    <property type="evidence" value="ECO:0007669"/>
    <property type="project" value="UniProtKB-KW"/>
</dbReference>
<dbReference type="FunFam" id="3.90.1530.30:FF:000001">
    <property type="entry name" value="Chromosome partitioning protein ParB"/>
    <property type="match status" value="1"/>
</dbReference>
<feature type="domain" description="ParB-like N-terminal" evidence="5">
    <location>
        <begin position="28"/>
        <end position="118"/>
    </location>
</feature>
<dbReference type="SUPFAM" id="SSF110849">
    <property type="entry name" value="ParB/Sulfiredoxin"/>
    <property type="match status" value="1"/>
</dbReference>
<name>A0A9D1LXG7_9FIRM</name>
<dbReference type="Gene3D" id="1.10.10.2830">
    <property type="match status" value="1"/>
</dbReference>
<evidence type="ECO:0000256" key="2">
    <source>
        <dbReference type="ARBA" id="ARBA00006295"/>
    </source>
</evidence>
<evidence type="ECO:0000313" key="7">
    <source>
        <dbReference type="Proteomes" id="UP000824118"/>
    </source>
</evidence>
<keyword evidence="3" id="KW-0159">Chromosome partition</keyword>
<dbReference type="Gene3D" id="3.90.1530.30">
    <property type="match status" value="1"/>
</dbReference>
<dbReference type="Pfam" id="PF02195">
    <property type="entry name" value="ParB_N"/>
    <property type="match status" value="1"/>
</dbReference>
<proteinExistence type="inferred from homology"/>
<dbReference type="InterPro" id="IPR036086">
    <property type="entry name" value="ParB/Sulfiredoxin_sf"/>
</dbReference>
<dbReference type="Pfam" id="PF17762">
    <property type="entry name" value="HTH_ParB"/>
    <property type="match status" value="1"/>
</dbReference>
<dbReference type="GO" id="GO:0007059">
    <property type="term" value="P:chromosome segregation"/>
    <property type="evidence" value="ECO:0007669"/>
    <property type="project" value="UniProtKB-KW"/>
</dbReference>
<evidence type="ECO:0000256" key="4">
    <source>
        <dbReference type="ARBA" id="ARBA00023125"/>
    </source>
</evidence>
<comment type="similarity">
    <text evidence="2">Belongs to the ParB family.</text>
</comment>
<accession>A0A9D1LXG7</accession>
<dbReference type="InterPro" id="IPR004437">
    <property type="entry name" value="ParB/RepB/Spo0J"/>
</dbReference>
<dbReference type="InterPro" id="IPR003115">
    <property type="entry name" value="ParB_N"/>
</dbReference>
<dbReference type="SUPFAM" id="SSF109709">
    <property type="entry name" value="KorB DNA-binding domain-like"/>
    <property type="match status" value="1"/>
</dbReference>
<dbReference type="SMART" id="SM00470">
    <property type="entry name" value="ParB"/>
    <property type="match status" value="1"/>
</dbReference>
<evidence type="ECO:0000313" key="6">
    <source>
        <dbReference type="EMBL" id="HIU49930.1"/>
    </source>
</evidence>
<dbReference type="EMBL" id="DVNG01000037">
    <property type="protein sequence ID" value="HIU49930.1"/>
    <property type="molecule type" value="Genomic_DNA"/>
</dbReference>